<reference evidence="10 11" key="1">
    <citation type="journal article" date="2013" name="Genome Announc.">
        <title>Draft genome sequences for three mercury-methylating, sulfate-reducing bacteria.</title>
        <authorList>
            <person name="Brown S.D."/>
            <person name="Hurt R.A.Jr."/>
            <person name="Gilmour C.C."/>
            <person name="Elias D.A."/>
        </authorList>
    </citation>
    <scope>NUCLEOTIDE SEQUENCE [LARGE SCALE GENOMIC DNA]</scope>
    <source>
        <strain evidence="10 11">DSM 16529</strain>
    </source>
</reference>
<dbReference type="PRINTS" id="PR00344">
    <property type="entry name" value="BCTRLSENSOR"/>
</dbReference>
<protein>
    <recommendedName>
        <fullName evidence="2">histidine kinase</fullName>
        <ecNumber evidence="2">2.7.13.3</ecNumber>
    </recommendedName>
</protein>
<dbReference type="Gene3D" id="3.30.565.10">
    <property type="entry name" value="Histidine kinase-like ATPase, C-terminal domain"/>
    <property type="match status" value="1"/>
</dbReference>
<comment type="caution">
    <text evidence="10">The sequence shown here is derived from an EMBL/GenBank/DDBJ whole genome shotgun (WGS) entry which is preliminary data.</text>
</comment>
<dbReference type="EC" id="2.7.13.3" evidence="2"/>
<dbReference type="eggNOG" id="COG4191">
    <property type="taxonomic scope" value="Bacteria"/>
</dbReference>
<dbReference type="Pfam" id="PF00072">
    <property type="entry name" value="Response_reg"/>
    <property type="match status" value="1"/>
</dbReference>
<feature type="modified residue" description="4-aspartylphosphate" evidence="7">
    <location>
        <position position="53"/>
    </location>
</feature>
<evidence type="ECO:0000256" key="6">
    <source>
        <dbReference type="ARBA" id="ARBA00023163"/>
    </source>
</evidence>
<dbReference type="Pfam" id="PF02518">
    <property type="entry name" value="HATPase_c"/>
    <property type="match status" value="1"/>
</dbReference>
<keyword evidence="5" id="KW-0805">Transcription regulation</keyword>
<feature type="domain" description="Response regulatory" evidence="9">
    <location>
        <begin position="4"/>
        <end position="118"/>
    </location>
</feature>
<dbReference type="InterPro" id="IPR005467">
    <property type="entry name" value="His_kinase_dom"/>
</dbReference>
<dbReference type="InterPro" id="IPR011006">
    <property type="entry name" value="CheY-like_superfamily"/>
</dbReference>
<keyword evidence="3 7" id="KW-0597">Phosphoprotein</keyword>
<dbReference type="OrthoDB" id="9805967at2"/>
<dbReference type="PROSITE" id="PS50110">
    <property type="entry name" value="RESPONSE_REGULATORY"/>
    <property type="match status" value="1"/>
</dbReference>
<dbReference type="STRING" id="1121439.dsat_0368"/>
<keyword evidence="6" id="KW-0804">Transcription</keyword>
<organism evidence="10 11">
    <name type="scientific">Alkalidesulfovibrio alkalitolerans DSM 16529</name>
    <dbReference type="NCBI Taxonomy" id="1121439"/>
    <lineage>
        <taxon>Bacteria</taxon>
        <taxon>Pseudomonadati</taxon>
        <taxon>Thermodesulfobacteriota</taxon>
        <taxon>Desulfovibrionia</taxon>
        <taxon>Desulfovibrionales</taxon>
        <taxon>Desulfovibrionaceae</taxon>
        <taxon>Alkalidesulfovibrio</taxon>
    </lineage>
</organism>
<evidence type="ECO:0000313" key="10">
    <source>
        <dbReference type="EMBL" id="EPR32927.1"/>
    </source>
</evidence>
<dbReference type="FunFam" id="3.40.50.2300:FF:000018">
    <property type="entry name" value="DNA-binding transcriptional regulator NtrC"/>
    <property type="match status" value="1"/>
</dbReference>
<dbReference type="EMBL" id="ATHI01000026">
    <property type="protein sequence ID" value="EPR32927.1"/>
    <property type="molecule type" value="Genomic_DNA"/>
</dbReference>
<proteinExistence type="predicted"/>
<evidence type="ECO:0000256" key="2">
    <source>
        <dbReference type="ARBA" id="ARBA00012438"/>
    </source>
</evidence>
<keyword evidence="11" id="KW-1185">Reference proteome</keyword>
<feature type="domain" description="Histidine kinase" evidence="8">
    <location>
        <begin position="160"/>
        <end position="374"/>
    </location>
</feature>
<dbReference type="eggNOG" id="COG2204">
    <property type="taxonomic scope" value="Bacteria"/>
</dbReference>
<dbReference type="GO" id="GO:0000155">
    <property type="term" value="F:phosphorelay sensor kinase activity"/>
    <property type="evidence" value="ECO:0007669"/>
    <property type="project" value="TreeGrafter"/>
</dbReference>
<dbReference type="AlphaFoldDB" id="S7T742"/>
<evidence type="ECO:0000256" key="7">
    <source>
        <dbReference type="PROSITE-ProRule" id="PRU00169"/>
    </source>
</evidence>
<dbReference type="Gene3D" id="3.40.50.2300">
    <property type="match status" value="1"/>
</dbReference>
<evidence type="ECO:0000256" key="3">
    <source>
        <dbReference type="ARBA" id="ARBA00022553"/>
    </source>
</evidence>
<dbReference type="InterPro" id="IPR004358">
    <property type="entry name" value="Sig_transdc_His_kin-like_C"/>
</dbReference>
<comment type="catalytic activity">
    <reaction evidence="1">
        <text>ATP + protein L-histidine = ADP + protein N-phospho-L-histidine.</text>
        <dbReference type="EC" id="2.7.13.3"/>
    </reaction>
</comment>
<dbReference type="SUPFAM" id="SSF52172">
    <property type="entry name" value="CheY-like"/>
    <property type="match status" value="1"/>
</dbReference>
<dbReference type="SMART" id="SM00387">
    <property type="entry name" value="HATPase_c"/>
    <property type="match status" value="1"/>
</dbReference>
<dbReference type="Proteomes" id="UP000014975">
    <property type="component" value="Unassembled WGS sequence"/>
</dbReference>
<dbReference type="InterPro" id="IPR036890">
    <property type="entry name" value="HATPase_C_sf"/>
</dbReference>
<dbReference type="RefSeq" id="WP_020887062.1">
    <property type="nucleotide sequence ID" value="NZ_ATHI01000026.1"/>
</dbReference>
<evidence type="ECO:0000313" key="11">
    <source>
        <dbReference type="Proteomes" id="UP000014975"/>
    </source>
</evidence>
<gene>
    <name evidence="10" type="ORF">dsat_0368</name>
</gene>
<dbReference type="InterPro" id="IPR003594">
    <property type="entry name" value="HATPase_dom"/>
</dbReference>
<evidence type="ECO:0000256" key="1">
    <source>
        <dbReference type="ARBA" id="ARBA00000085"/>
    </source>
</evidence>
<sequence>MVEHILLVDDEEGIRKMLGLTLRDAGYTVFTAGGGEEALAVFARERPQIVLTDIKMPGMDGIEVLGRIKELSPDTEVIMITGHGDVDLAIQSIKHQATDFVTKPVNEEILKIALSRAAERIAMRRQIREHTENLERLVEEKTRDLIAAERFAAVGRTAAGLSHAIKNIASGLEGAIFMIEEGRTTCRPESLDQGWEMLKASVQRIKNLSMELLRLSGRTMLCIGTHDPDGTAREVAEFMASSAKERGIAFSIECGAGPGPVLFDAEAMHRCLLNLVTNAIDACAESEQGPRRVALTTSREDGFVWFSVADNGPGMSEAIRRRIFTEPLSTKGSRGTGFGLLSAKQIAEAHGGSIEVFSTPGGGAVFVVGIPAREPR</sequence>
<dbReference type="InterPro" id="IPR001789">
    <property type="entry name" value="Sig_transdc_resp-reg_receiver"/>
</dbReference>
<evidence type="ECO:0000256" key="4">
    <source>
        <dbReference type="ARBA" id="ARBA00023012"/>
    </source>
</evidence>
<dbReference type="SUPFAM" id="SSF55874">
    <property type="entry name" value="ATPase domain of HSP90 chaperone/DNA topoisomerase II/histidine kinase"/>
    <property type="match status" value="1"/>
</dbReference>
<evidence type="ECO:0000259" key="8">
    <source>
        <dbReference type="PROSITE" id="PS50109"/>
    </source>
</evidence>
<evidence type="ECO:0000259" key="9">
    <source>
        <dbReference type="PROSITE" id="PS50110"/>
    </source>
</evidence>
<dbReference type="SMART" id="SM00448">
    <property type="entry name" value="REC"/>
    <property type="match status" value="1"/>
</dbReference>
<name>S7T742_9BACT</name>
<accession>S7T742</accession>
<dbReference type="Gene3D" id="1.10.287.130">
    <property type="match status" value="1"/>
</dbReference>
<dbReference type="PANTHER" id="PTHR43547">
    <property type="entry name" value="TWO-COMPONENT HISTIDINE KINASE"/>
    <property type="match status" value="1"/>
</dbReference>
<dbReference type="PROSITE" id="PS50109">
    <property type="entry name" value="HIS_KIN"/>
    <property type="match status" value="1"/>
</dbReference>
<dbReference type="PANTHER" id="PTHR43547:SF2">
    <property type="entry name" value="HYBRID SIGNAL TRANSDUCTION HISTIDINE KINASE C"/>
    <property type="match status" value="1"/>
</dbReference>
<dbReference type="PATRIC" id="fig|1121439.3.peg.1716"/>
<evidence type="ECO:0000256" key="5">
    <source>
        <dbReference type="ARBA" id="ARBA00023015"/>
    </source>
</evidence>
<keyword evidence="4" id="KW-0902">Two-component regulatory system</keyword>